<feature type="transmembrane region" description="Helical" evidence="4">
    <location>
        <begin position="73"/>
        <end position="90"/>
    </location>
</feature>
<evidence type="ECO:0000256" key="1">
    <source>
        <dbReference type="ARBA" id="ARBA00023224"/>
    </source>
</evidence>
<feature type="transmembrane region" description="Helical" evidence="4">
    <location>
        <begin position="46"/>
        <end position="66"/>
    </location>
</feature>
<evidence type="ECO:0000256" key="2">
    <source>
        <dbReference type="PROSITE-ProRule" id="PRU00284"/>
    </source>
</evidence>
<name>A0ABS2DFB9_9BACI</name>
<keyword evidence="4" id="KW-0812">Transmembrane</keyword>
<dbReference type="SMART" id="SM00283">
    <property type="entry name" value="MA"/>
    <property type="match status" value="1"/>
</dbReference>
<keyword evidence="4" id="KW-0472">Membrane</keyword>
<feature type="coiled-coil region" evidence="3">
    <location>
        <begin position="410"/>
        <end position="479"/>
    </location>
</feature>
<evidence type="ECO:0000313" key="7">
    <source>
        <dbReference type="Proteomes" id="UP001518925"/>
    </source>
</evidence>
<evidence type="ECO:0000313" key="6">
    <source>
        <dbReference type="EMBL" id="MBM6617166.1"/>
    </source>
</evidence>
<dbReference type="SUPFAM" id="SSF58104">
    <property type="entry name" value="Methyl-accepting chemotaxis protein (MCP) signaling domain"/>
    <property type="match status" value="1"/>
</dbReference>
<gene>
    <name evidence="6" type="ORF">JR050_05695</name>
</gene>
<feature type="transmembrane region" description="Helical" evidence="4">
    <location>
        <begin position="21"/>
        <end position="40"/>
    </location>
</feature>
<evidence type="ECO:0000256" key="4">
    <source>
        <dbReference type="SAM" id="Phobius"/>
    </source>
</evidence>
<dbReference type="Proteomes" id="UP001518925">
    <property type="component" value="Unassembled WGS sequence"/>
</dbReference>
<keyword evidence="4" id="KW-1133">Transmembrane helix</keyword>
<dbReference type="RefSeq" id="WP_204202549.1">
    <property type="nucleotide sequence ID" value="NZ_JAFELM010000019.1"/>
</dbReference>
<keyword evidence="3" id="KW-0175">Coiled coil</keyword>
<dbReference type="PANTHER" id="PTHR32089">
    <property type="entry name" value="METHYL-ACCEPTING CHEMOTAXIS PROTEIN MCPB"/>
    <property type="match status" value="1"/>
</dbReference>
<protein>
    <recommendedName>
        <fullName evidence="5">Methyl-accepting transducer domain-containing protein</fullName>
    </recommendedName>
</protein>
<feature type="domain" description="Methyl-accepting transducer" evidence="5">
    <location>
        <begin position="213"/>
        <end position="463"/>
    </location>
</feature>
<evidence type="ECO:0000256" key="3">
    <source>
        <dbReference type="SAM" id="Coils"/>
    </source>
</evidence>
<feature type="transmembrane region" description="Helical" evidence="4">
    <location>
        <begin position="148"/>
        <end position="165"/>
    </location>
</feature>
<dbReference type="Gene3D" id="1.10.287.950">
    <property type="entry name" value="Methyl-accepting chemotaxis protein"/>
    <property type="match status" value="1"/>
</dbReference>
<sequence>MAGTNFLNELQIKDIERKNKLVTMVTLLSVLLAIVVEVGLKQPLALILTIAIGGFGLVALLYVFIYKKLFITKIPYVAIIGISTVLYFIMTSSHTVTMMLMPLYLLTTVAIYNKKSTMILGIVAAIITSALFFVDAFSSLGIDASRVFAYYLIFSLVCLTLIFQLRVSGKMSEDMVELQHQTELLLQQQKDQAEQLSVGSKTISDNLAKVRMQSEEQLHSFNEMGIAVGEISSGMQTQTETASTITESIENLNQMVDQLVANAEYLSKQSTSTNEASEAGSEKIEQLLSKMTEFQDSVENLTDTMNNLAEKIVETSGFSDTIRDIASQTNLLALNASIEAARAGESGKGFAVVAEEIRKLSDITSNTANRISENLVEVNDNTKTSQSQMKENAIRMTESVEMTKATMNEFTNIKQTVDELNNTINKFEQISSTINVSSNSIETSVNEFAAIIEETTASLEEIAASIENHNQQNSDLVELIKHTDDATTKLMELAENK</sequence>
<reference evidence="6 7" key="1">
    <citation type="submission" date="2021-02" db="EMBL/GenBank/DDBJ databases">
        <title>Bacillus sp. RD4P76, an endophyte from a halophyte.</title>
        <authorList>
            <person name="Sun J.-Q."/>
        </authorList>
    </citation>
    <scope>NUCLEOTIDE SEQUENCE [LARGE SCALE GENOMIC DNA]</scope>
    <source>
        <strain evidence="6 7">RD4P76</strain>
    </source>
</reference>
<dbReference type="EMBL" id="JAFELM010000019">
    <property type="protein sequence ID" value="MBM6617166.1"/>
    <property type="molecule type" value="Genomic_DNA"/>
</dbReference>
<dbReference type="PANTHER" id="PTHR32089:SF112">
    <property type="entry name" value="LYSOZYME-LIKE PROTEIN-RELATED"/>
    <property type="match status" value="1"/>
</dbReference>
<proteinExistence type="predicted"/>
<keyword evidence="1 2" id="KW-0807">Transducer</keyword>
<dbReference type="InterPro" id="IPR004089">
    <property type="entry name" value="MCPsignal_dom"/>
</dbReference>
<feature type="transmembrane region" description="Helical" evidence="4">
    <location>
        <begin position="119"/>
        <end position="142"/>
    </location>
</feature>
<accession>A0ABS2DFB9</accession>
<dbReference type="PROSITE" id="PS50111">
    <property type="entry name" value="CHEMOTAXIS_TRANSDUC_2"/>
    <property type="match status" value="1"/>
</dbReference>
<keyword evidence="7" id="KW-1185">Reference proteome</keyword>
<dbReference type="Pfam" id="PF00015">
    <property type="entry name" value="MCPsignal"/>
    <property type="match status" value="1"/>
</dbReference>
<evidence type="ECO:0000259" key="5">
    <source>
        <dbReference type="PROSITE" id="PS50111"/>
    </source>
</evidence>
<feature type="coiled-coil region" evidence="3">
    <location>
        <begin position="249"/>
        <end position="311"/>
    </location>
</feature>
<comment type="caution">
    <text evidence="6">The sequence shown here is derived from an EMBL/GenBank/DDBJ whole genome shotgun (WGS) entry which is preliminary data.</text>
</comment>
<organism evidence="6 7">
    <name type="scientific">Bacillus suaedaesalsae</name>
    <dbReference type="NCBI Taxonomy" id="2810349"/>
    <lineage>
        <taxon>Bacteria</taxon>
        <taxon>Bacillati</taxon>
        <taxon>Bacillota</taxon>
        <taxon>Bacilli</taxon>
        <taxon>Bacillales</taxon>
        <taxon>Bacillaceae</taxon>
        <taxon>Bacillus</taxon>
    </lineage>
</organism>